<gene>
    <name evidence="1" type="ORF">DPMN_020387</name>
</gene>
<organism evidence="1 2">
    <name type="scientific">Dreissena polymorpha</name>
    <name type="common">Zebra mussel</name>
    <name type="synonym">Mytilus polymorpha</name>
    <dbReference type="NCBI Taxonomy" id="45954"/>
    <lineage>
        <taxon>Eukaryota</taxon>
        <taxon>Metazoa</taxon>
        <taxon>Spiralia</taxon>
        <taxon>Lophotrochozoa</taxon>
        <taxon>Mollusca</taxon>
        <taxon>Bivalvia</taxon>
        <taxon>Autobranchia</taxon>
        <taxon>Heteroconchia</taxon>
        <taxon>Euheterodonta</taxon>
        <taxon>Imparidentia</taxon>
        <taxon>Neoheterodontei</taxon>
        <taxon>Myida</taxon>
        <taxon>Dreissenoidea</taxon>
        <taxon>Dreissenidae</taxon>
        <taxon>Dreissena</taxon>
    </lineage>
</organism>
<keyword evidence="2" id="KW-1185">Reference proteome</keyword>
<evidence type="ECO:0000313" key="2">
    <source>
        <dbReference type="Proteomes" id="UP000828390"/>
    </source>
</evidence>
<dbReference type="EMBL" id="JAIWYP010000001">
    <property type="protein sequence ID" value="KAH3896214.1"/>
    <property type="molecule type" value="Genomic_DNA"/>
</dbReference>
<accession>A0A9D4NM21</accession>
<sequence>MNILDRSFSSIRQFCVGSHILEVLWRISLKLVTPGVVTWMQILSRWAKMGAARETRLELTSLEGAG</sequence>
<proteinExistence type="predicted"/>
<dbReference type="Proteomes" id="UP000828390">
    <property type="component" value="Unassembled WGS sequence"/>
</dbReference>
<protein>
    <submittedName>
        <fullName evidence="1">Uncharacterized protein</fullName>
    </submittedName>
</protein>
<evidence type="ECO:0000313" key="1">
    <source>
        <dbReference type="EMBL" id="KAH3896214.1"/>
    </source>
</evidence>
<dbReference type="AlphaFoldDB" id="A0A9D4NM21"/>
<reference evidence="1" key="2">
    <citation type="submission" date="2020-11" db="EMBL/GenBank/DDBJ databases">
        <authorList>
            <person name="McCartney M.A."/>
            <person name="Auch B."/>
            <person name="Kono T."/>
            <person name="Mallez S."/>
            <person name="Becker A."/>
            <person name="Gohl D.M."/>
            <person name="Silverstein K.A.T."/>
            <person name="Koren S."/>
            <person name="Bechman K.B."/>
            <person name="Herman A."/>
            <person name="Abrahante J.E."/>
            <person name="Garbe J."/>
        </authorList>
    </citation>
    <scope>NUCLEOTIDE SEQUENCE</scope>
    <source>
        <strain evidence="1">Duluth1</strain>
        <tissue evidence="1">Whole animal</tissue>
    </source>
</reference>
<name>A0A9D4NM21_DREPO</name>
<reference evidence="1" key="1">
    <citation type="journal article" date="2019" name="bioRxiv">
        <title>The Genome of the Zebra Mussel, Dreissena polymorpha: A Resource for Invasive Species Research.</title>
        <authorList>
            <person name="McCartney M.A."/>
            <person name="Auch B."/>
            <person name="Kono T."/>
            <person name="Mallez S."/>
            <person name="Zhang Y."/>
            <person name="Obille A."/>
            <person name="Becker A."/>
            <person name="Abrahante J.E."/>
            <person name="Garbe J."/>
            <person name="Badalamenti J.P."/>
            <person name="Herman A."/>
            <person name="Mangelson H."/>
            <person name="Liachko I."/>
            <person name="Sullivan S."/>
            <person name="Sone E.D."/>
            <person name="Koren S."/>
            <person name="Silverstein K.A.T."/>
            <person name="Beckman K.B."/>
            <person name="Gohl D.M."/>
        </authorList>
    </citation>
    <scope>NUCLEOTIDE SEQUENCE</scope>
    <source>
        <strain evidence="1">Duluth1</strain>
        <tissue evidence="1">Whole animal</tissue>
    </source>
</reference>
<comment type="caution">
    <text evidence="1">The sequence shown here is derived from an EMBL/GenBank/DDBJ whole genome shotgun (WGS) entry which is preliminary data.</text>
</comment>